<feature type="short sequence motif" description="'KMSKS' region" evidence="14">
    <location>
        <begin position="329"/>
        <end position="333"/>
    </location>
</feature>
<dbReference type="EMBL" id="CP001941">
    <property type="protein sequence ID" value="ADD07906.1"/>
    <property type="molecule type" value="Genomic_DNA"/>
</dbReference>
<dbReference type="InterPro" id="IPR001412">
    <property type="entry name" value="aa-tRNA-synth_I_CS"/>
</dbReference>
<dbReference type="PANTHER" id="PTHR45765:SF1">
    <property type="entry name" value="METHIONINE--TRNA LIGASE, CYTOPLASMIC"/>
    <property type="match status" value="1"/>
</dbReference>
<sequence>MRIFIGVAWPYANGPIHLGHIVGAYLPADIFARYQRMQGNEVLMVSGSDEHGTPITITAEKEGKSPQEIADRYHKINSEVMEKLGISFDLYFRTSHPNHEKIVKDFFLRLWENGYLYKKKMLLPYCPQCKRFLPDRYVVGTCPYCGYENAHGDQCDNCGRMLDPKDLINPRCVICGTPTEFRETEHIFFALSKLEGTILKWLEDKTYWRDNVIKFTRNFVKGGLKDRAITRDLEWGVEVPLEGFENKKIYVWFDAVIGYLSASIEWARRNNKDWEAFWKDENTRHYYFLGKDNIPFHTIIWPAMLMAHKGLNLPYNVVANEYLRFSGEKFSKSRGIGVWMPELLENFHPDIIRFYGTVNMPESRDSDFTWDDFVQKVNEELIDKFANFVHRALIFAYRNFGEVPPRGEVDEVDREAIKLIMQTIKKMNKYMESVELKKAFKEWLNLARYGNVYFDRKAPWALCKEDREKCATAINISLQIVQALAILGAPFLPFTSERIWKFLGNEDSIFQHKYIEAIKNLKVGEKLKKPEVLFEKIKREEEKYEKWEQIDLRVAEVESVEDHPNADKLYVLRINLGDEKRTLIAGLKRFYKKEELLGKKLIIIANLEPANFRGIKSEGMLLAGEDESTVGFLTPQGDVPPGSRVQANGVYSNPKGILKFKKFQKMKMEVVNIERENGKIVAKGNKDYPLDFKVPEEWIGKQGVIFIDKKPLILHIGDVRIAPVKYVKPGGKIR</sequence>
<feature type="binding site" evidence="14">
    <location>
        <position position="142"/>
    </location>
    <ligand>
        <name>Zn(2+)</name>
        <dbReference type="ChEBI" id="CHEBI:29105"/>
    </ligand>
</feature>
<keyword evidence="7 14" id="KW-0547">Nucleotide-binding</keyword>
<evidence type="ECO:0000256" key="2">
    <source>
        <dbReference type="ARBA" id="ARBA00011738"/>
    </source>
</evidence>
<dbReference type="SUPFAM" id="SSF47323">
    <property type="entry name" value="Anticodon-binding domain of a subclass of class I aminoacyl-tRNA synthetases"/>
    <property type="match status" value="1"/>
</dbReference>
<organism evidence="15 16">
    <name type="scientific">Aciduliprofundum boonei (strain DSM 19572 / T469)</name>
    <dbReference type="NCBI Taxonomy" id="439481"/>
    <lineage>
        <taxon>Archaea</taxon>
        <taxon>Methanobacteriati</taxon>
        <taxon>Thermoplasmatota</taxon>
        <taxon>DHVE2 group</taxon>
        <taxon>Candidatus Aciduliprofundum</taxon>
    </lineage>
</organism>
<comment type="function">
    <text evidence="14">Is required not only for elongation of protein synthesis but also for the initiation of all mRNA translation through initiator tRNA(fMet) aminoacylation.</text>
</comment>
<dbReference type="GO" id="GO:0006431">
    <property type="term" value="P:methionyl-tRNA aminoacylation"/>
    <property type="evidence" value="ECO:0007669"/>
    <property type="project" value="UniProtKB-UniRule"/>
</dbReference>
<dbReference type="GO" id="GO:0046872">
    <property type="term" value="F:metal ion binding"/>
    <property type="evidence" value="ECO:0007669"/>
    <property type="project" value="UniProtKB-KW"/>
</dbReference>
<evidence type="ECO:0000256" key="8">
    <source>
        <dbReference type="ARBA" id="ARBA00022833"/>
    </source>
</evidence>
<reference evidence="15" key="1">
    <citation type="submission" date="2010-02" db="EMBL/GenBank/DDBJ databases">
        <title>Complete sequence of Aciduliprofundum boonei T469.</title>
        <authorList>
            <consortium name="US DOE Joint Genome Institute"/>
            <person name="Lucas S."/>
            <person name="Copeland A."/>
            <person name="Lapidus A."/>
            <person name="Cheng J.-F."/>
            <person name="Bruce D."/>
            <person name="Goodwin L."/>
            <person name="Pitluck S."/>
            <person name="Saunders E."/>
            <person name="Detter J.C."/>
            <person name="Han C."/>
            <person name="Tapia R."/>
            <person name="Land M."/>
            <person name="Hauser L."/>
            <person name="Kyrpides N."/>
            <person name="Mikhailova N."/>
            <person name="Flores G."/>
            <person name="Reysenbach A.-L."/>
            <person name="Woyke T."/>
        </authorList>
    </citation>
    <scope>NUCLEOTIDE SEQUENCE</scope>
    <source>
        <strain evidence="15">T469</strain>
    </source>
</reference>
<dbReference type="KEGG" id="abi:Aboo_0094"/>
<dbReference type="PANTHER" id="PTHR45765">
    <property type="entry name" value="METHIONINE--TRNA LIGASE"/>
    <property type="match status" value="1"/>
</dbReference>
<evidence type="ECO:0000256" key="14">
    <source>
        <dbReference type="HAMAP-Rule" id="MF_00098"/>
    </source>
</evidence>
<dbReference type="Gene3D" id="1.10.730.10">
    <property type="entry name" value="Isoleucyl-tRNA Synthetase, Domain 1"/>
    <property type="match status" value="1"/>
</dbReference>
<dbReference type="InterPro" id="IPR009080">
    <property type="entry name" value="tRNAsynth_Ia_anticodon-bd"/>
</dbReference>
<feature type="binding site" evidence="14">
    <location>
        <position position="155"/>
    </location>
    <ligand>
        <name>Zn(2+)</name>
        <dbReference type="ChEBI" id="CHEBI:29105"/>
    </ligand>
</feature>
<keyword evidence="16" id="KW-1185">Reference proteome</keyword>
<accession>B5IEN4</accession>
<dbReference type="InterPro" id="IPR029038">
    <property type="entry name" value="MetRS_Zn"/>
</dbReference>
<keyword evidence="11 14" id="KW-0648">Protein biosynthesis</keyword>
<dbReference type="Gene3D" id="2.20.28.20">
    <property type="entry name" value="Methionyl-tRNA synthetase, Zn-domain"/>
    <property type="match status" value="1"/>
</dbReference>
<dbReference type="AlphaFoldDB" id="B5IEN4"/>
<dbReference type="GO" id="GO:0004825">
    <property type="term" value="F:methionine-tRNA ligase activity"/>
    <property type="evidence" value="ECO:0007669"/>
    <property type="project" value="UniProtKB-UniRule"/>
</dbReference>
<keyword evidence="9 14" id="KW-0067">ATP-binding</keyword>
<proteinExistence type="inferred from homology"/>
<comment type="subunit">
    <text evidence="2 14">Homodimer.</text>
</comment>
<dbReference type="SUPFAM" id="SSF57770">
    <property type="entry name" value="Methionyl-tRNA synthetase (MetRS), Zn-domain"/>
    <property type="match status" value="1"/>
</dbReference>
<dbReference type="InterPro" id="IPR004495">
    <property type="entry name" value="Met-tRNA-synth_bsu_C"/>
</dbReference>
<dbReference type="CDD" id="cd07957">
    <property type="entry name" value="Anticodon_Ia_Met"/>
    <property type="match status" value="1"/>
</dbReference>
<feature type="binding site" evidence="14">
    <location>
        <position position="332"/>
    </location>
    <ligand>
        <name>ATP</name>
        <dbReference type="ChEBI" id="CHEBI:30616"/>
    </ligand>
</feature>
<dbReference type="InterPro" id="IPR002547">
    <property type="entry name" value="tRNA-bd_dom"/>
</dbReference>
<dbReference type="InterPro" id="IPR041872">
    <property type="entry name" value="Anticodon_Met"/>
</dbReference>
<dbReference type="eggNOG" id="arCOG00810">
    <property type="taxonomic scope" value="Archaea"/>
</dbReference>
<dbReference type="NCBIfam" id="NF001100">
    <property type="entry name" value="PRK00133.1"/>
    <property type="match status" value="1"/>
</dbReference>
<dbReference type="OrthoDB" id="371856at2157"/>
<keyword evidence="5 14" id="KW-0436">Ligase</keyword>
<dbReference type="EC" id="6.1.1.10" evidence="14"/>
<evidence type="ECO:0000256" key="4">
    <source>
        <dbReference type="ARBA" id="ARBA00022555"/>
    </source>
</evidence>
<keyword evidence="3 14" id="KW-0963">Cytoplasm</keyword>
<evidence type="ECO:0000256" key="9">
    <source>
        <dbReference type="ARBA" id="ARBA00022840"/>
    </source>
</evidence>
<keyword evidence="6 14" id="KW-0479">Metal-binding</keyword>
<dbReference type="GO" id="GO:0000049">
    <property type="term" value="F:tRNA binding"/>
    <property type="evidence" value="ECO:0007669"/>
    <property type="project" value="UniProtKB-UniRule"/>
</dbReference>
<dbReference type="HAMAP" id="MF_00098">
    <property type="entry name" value="Met_tRNA_synth_type1"/>
    <property type="match status" value="1"/>
</dbReference>
<dbReference type="NCBIfam" id="TIGR00398">
    <property type="entry name" value="metG"/>
    <property type="match status" value="1"/>
</dbReference>
<dbReference type="InterPro" id="IPR014729">
    <property type="entry name" value="Rossmann-like_a/b/a_fold"/>
</dbReference>
<feature type="short sequence motif" description="'HIGH' region" evidence="14">
    <location>
        <begin position="10"/>
        <end position="20"/>
    </location>
</feature>
<evidence type="ECO:0000256" key="7">
    <source>
        <dbReference type="ARBA" id="ARBA00022741"/>
    </source>
</evidence>
<evidence type="ECO:0000313" key="15">
    <source>
        <dbReference type="EMBL" id="ADD07906.1"/>
    </source>
</evidence>
<keyword evidence="8 14" id="KW-0862">Zinc</keyword>
<protein>
    <recommendedName>
        <fullName evidence="14">Methionine--tRNA ligase</fullName>
        <ecNumber evidence="14">6.1.1.10</ecNumber>
    </recommendedName>
    <alternativeName>
        <fullName evidence="14">Methionyl-tRNA synthetase</fullName>
        <shortName evidence="14">MetRS</shortName>
    </alternativeName>
</protein>
<comment type="cofactor">
    <cofactor evidence="14">
        <name>Zn(2+)</name>
        <dbReference type="ChEBI" id="CHEBI:29105"/>
    </cofactor>
    <text evidence="14">Binds 1 zinc ion per subunit.</text>
</comment>
<dbReference type="PRINTS" id="PR01041">
    <property type="entry name" value="TRNASYNTHMET"/>
</dbReference>
<dbReference type="CDD" id="cd02800">
    <property type="entry name" value="tRNA_bind_EcMetRS_like"/>
    <property type="match status" value="1"/>
</dbReference>
<dbReference type="Pfam" id="PF19303">
    <property type="entry name" value="Anticodon_3"/>
    <property type="match status" value="1"/>
</dbReference>
<keyword evidence="4 14" id="KW-0820">tRNA-binding</keyword>
<dbReference type="GO" id="GO:0005524">
    <property type="term" value="F:ATP binding"/>
    <property type="evidence" value="ECO:0007669"/>
    <property type="project" value="UniProtKB-UniRule"/>
</dbReference>
<evidence type="ECO:0000313" key="16">
    <source>
        <dbReference type="Proteomes" id="UP000001400"/>
    </source>
</evidence>
<feature type="binding site" evidence="14">
    <location>
        <position position="145"/>
    </location>
    <ligand>
        <name>Zn(2+)</name>
        <dbReference type="ChEBI" id="CHEBI:29105"/>
    </ligand>
</feature>
<comment type="similarity">
    <text evidence="14">Belongs to the class-I aminoacyl-tRNA synthetase family. MetG type 1 subfamily.</text>
</comment>
<keyword evidence="12 14" id="KW-0030">Aminoacyl-tRNA synthetase</keyword>
<evidence type="ECO:0000256" key="12">
    <source>
        <dbReference type="ARBA" id="ARBA00023146"/>
    </source>
</evidence>
<comment type="subcellular location">
    <subcellularLocation>
        <location evidence="1 14">Cytoplasm</location>
    </subcellularLocation>
</comment>
<dbReference type="GeneID" id="8827030"/>
<comment type="catalytic activity">
    <reaction evidence="13 14">
        <text>tRNA(Met) + L-methionine + ATP = L-methionyl-tRNA(Met) + AMP + diphosphate</text>
        <dbReference type="Rhea" id="RHEA:13481"/>
        <dbReference type="Rhea" id="RHEA-COMP:9667"/>
        <dbReference type="Rhea" id="RHEA-COMP:9698"/>
        <dbReference type="ChEBI" id="CHEBI:30616"/>
        <dbReference type="ChEBI" id="CHEBI:33019"/>
        <dbReference type="ChEBI" id="CHEBI:57844"/>
        <dbReference type="ChEBI" id="CHEBI:78442"/>
        <dbReference type="ChEBI" id="CHEBI:78530"/>
        <dbReference type="ChEBI" id="CHEBI:456215"/>
        <dbReference type="EC" id="6.1.1.10"/>
    </reaction>
</comment>
<dbReference type="SUPFAM" id="SSF52374">
    <property type="entry name" value="Nucleotidylyl transferase"/>
    <property type="match status" value="1"/>
</dbReference>
<dbReference type="RefSeq" id="WP_008085136.1">
    <property type="nucleotide sequence ID" value="NC_013926.1"/>
</dbReference>
<feature type="binding site" evidence="14">
    <location>
        <position position="158"/>
    </location>
    <ligand>
        <name>Zn(2+)</name>
        <dbReference type="ChEBI" id="CHEBI:29105"/>
    </ligand>
</feature>
<dbReference type="PROSITE" id="PS50886">
    <property type="entry name" value="TRBD"/>
    <property type="match status" value="1"/>
</dbReference>
<dbReference type="InterPro" id="IPR023458">
    <property type="entry name" value="Met-tRNA_ligase_1"/>
</dbReference>
<evidence type="ECO:0000256" key="1">
    <source>
        <dbReference type="ARBA" id="ARBA00004496"/>
    </source>
</evidence>
<dbReference type="SUPFAM" id="SSF50249">
    <property type="entry name" value="Nucleic acid-binding proteins"/>
    <property type="match status" value="1"/>
</dbReference>
<dbReference type="InterPro" id="IPR012340">
    <property type="entry name" value="NA-bd_OB-fold"/>
</dbReference>
<evidence type="ECO:0000256" key="11">
    <source>
        <dbReference type="ARBA" id="ARBA00022917"/>
    </source>
</evidence>
<dbReference type="InterPro" id="IPR014758">
    <property type="entry name" value="Met-tRNA_synth"/>
</dbReference>
<evidence type="ECO:0000256" key="3">
    <source>
        <dbReference type="ARBA" id="ARBA00022490"/>
    </source>
</evidence>
<dbReference type="Proteomes" id="UP000001400">
    <property type="component" value="Chromosome"/>
</dbReference>
<dbReference type="Gene3D" id="3.40.50.620">
    <property type="entry name" value="HUPs"/>
    <property type="match status" value="1"/>
</dbReference>
<evidence type="ECO:0000256" key="10">
    <source>
        <dbReference type="ARBA" id="ARBA00022884"/>
    </source>
</evidence>
<dbReference type="STRING" id="439481.Aboo_0094"/>
<name>B5IEN4_ACIB4</name>
<dbReference type="HOGENOM" id="CLU_009710_1_2_2"/>
<gene>
    <name evidence="14" type="primary">metG</name>
    <name evidence="15" type="ordered locus">Aboo_0094</name>
</gene>
<dbReference type="Pfam" id="PF01588">
    <property type="entry name" value="tRNA_bind"/>
    <property type="match status" value="1"/>
</dbReference>
<dbReference type="Gene3D" id="2.40.50.140">
    <property type="entry name" value="Nucleic acid-binding proteins"/>
    <property type="match status" value="1"/>
</dbReference>
<evidence type="ECO:0000256" key="6">
    <source>
        <dbReference type="ARBA" id="ARBA00022723"/>
    </source>
</evidence>
<dbReference type="PROSITE" id="PS00178">
    <property type="entry name" value="AA_TRNA_LIGASE_I"/>
    <property type="match status" value="1"/>
</dbReference>
<dbReference type="InterPro" id="IPR015413">
    <property type="entry name" value="Methionyl/Leucyl_tRNA_Synth"/>
</dbReference>
<dbReference type="Pfam" id="PF09334">
    <property type="entry name" value="tRNA-synt_1g"/>
    <property type="match status" value="1"/>
</dbReference>
<evidence type="ECO:0000256" key="13">
    <source>
        <dbReference type="ARBA" id="ARBA00047364"/>
    </source>
</evidence>
<dbReference type="GO" id="GO:0005829">
    <property type="term" value="C:cytosol"/>
    <property type="evidence" value="ECO:0007669"/>
    <property type="project" value="TreeGrafter"/>
</dbReference>
<keyword evidence="10 14" id="KW-0694">RNA-binding</keyword>
<evidence type="ECO:0000256" key="5">
    <source>
        <dbReference type="ARBA" id="ARBA00022598"/>
    </source>
</evidence>
<dbReference type="InterPro" id="IPR033911">
    <property type="entry name" value="MetRS_core"/>
</dbReference>
<dbReference type="CDD" id="cd00814">
    <property type="entry name" value="MetRS_core"/>
    <property type="match status" value="1"/>
</dbReference>
<dbReference type="FunFam" id="2.20.28.20:FF:000001">
    <property type="entry name" value="Methionine--tRNA ligase"/>
    <property type="match status" value="1"/>
</dbReference>